<dbReference type="SUPFAM" id="SSF51445">
    <property type="entry name" value="(Trans)glycosidases"/>
    <property type="match status" value="1"/>
</dbReference>
<dbReference type="Gene3D" id="2.60.40.10">
    <property type="entry name" value="Immunoglobulins"/>
    <property type="match status" value="1"/>
</dbReference>
<dbReference type="EMBL" id="JADCNL010000005">
    <property type="protein sequence ID" value="KAG0479938.1"/>
    <property type="molecule type" value="Genomic_DNA"/>
</dbReference>
<proteinExistence type="predicted"/>
<feature type="domain" description="Glycoside hydrolase family 13 N-terminal" evidence="1">
    <location>
        <begin position="93"/>
        <end position="187"/>
    </location>
</feature>
<dbReference type="Proteomes" id="UP000636800">
    <property type="component" value="Chromosome 5"/>
</dbReference>
<dbReference type="AlphaFoldDB" id="A0A835QXT7"/>
<keyword evidence="3" id="KW-1185">Reference proteome</keyword>
<comment type="caution">
    <text evidence="2">The sequence shown here is derived from an EMBL/GenBank/DDBJ whole genome shotgun (WGS) entry which is preliminary data.</text>
</comment>
<name>A0A835QXT7_VANPL</name>
<evidence type="ECO:0000313" key="3">
    <source>
        <dbReference type="Proteomes" id="UP000636800"/>
    </source>
</evidence>
<dbReference type="Pfam" id="PF02922">
    <property type="entry name" value="CBM_48"/>
    <property type="match status" value="1"/>
</dbReference>
<dbReference type="CDD" id="cd02856">
    <property type="entry name" value="E_set_GDE_Isoamylase_N"/>
    <property type="match status" value="1"/>
</dbReference>
<protein>
    <recommendedName>
        <fullName evidence="1">Glycoside hydrolase family 13 N-terminal domain-containing protein</fullName>
    </recommendedName>
</protein>
<dbReference type="InterPro" id="IPR044505">
    <property type="entry name" value="GlgX_Isoamylase_N_E_set"/>
</dbReference>
<dbReference type="Gene3D" id="3.20.20.80">
    <property type="entry name" value="Glycosidases"/>
    <property type="match status" value="1"/>
</dbReference>
<sequence length="346" mass="38763">MDLEAVASFGARAPGRGIWSGKWRVVPFTSRFQCREAERSCRLTVNVNVRCLSVRMNCLVTRISAGGAAEVENAVTEGRWSGAYKVLGGMPLPLGATPVDEGVNFAVYSGSASAVTLCLFACSDFKKNRVTVEIPLDPLKHKTGSIWHVFVAGEFRDVLYGYKFDGKFSTEEGLYFDNSRVLLDPYAKAVISREEYGIIGQDGDCWPQVAGMVPLSSTEFDWEGDLPLRYPQKDLIIYEMHVRGYTRHDSSEVDFPGTYLGTIQKLDYLKNLGVNCIELMPCQEFNELEYFNYNSVHGENRLNFWGYSTVNFFSPMIRYASAGIANSGRDAINEFKTLVKKLINED</sequence>
<dbReference type="InterPro" id="IPR004193">
    <property type="entry name" value="Glyco_hydro_13_N"/>
</dbReference>
<dbReference type="InterPro" id="IPR013783">
    <property type="entry name" value="Ig-like_fold"/>
</dbReference>
<gene>
    <name evidence="2" type="ORF">HPP92_010796</name>
</gene>
<evidence type="ECO:0000313" key="2">
    <source>
        <dbReference type="EMBL" id="KAG0479938.1"/>
    </source>
</evidence>
<organism evidence="2 3">
    <name type="scientific">Vanilla planifolia</name>
    <name type="common">Vanilla</name>
    <dbReference type="NCBI Taxonomy" id="51239"/>
    <lineage>
        <taxon>Eukaryota</taxon>
        <taxon>Viridiplantae</taxon>
        <taxon>Streptophyta</taxon>
        <taxon>Embryophyta</taxon>
        <taxon>Tracheophyta</taxon>
        <taxon>Spermatophyta</taxon>
        <taxon>Magnoliopsida</taxon>
        <taxon>Liliopsida</taxon>
        <taxon>Asparagales</taxon>
        <taxon>Orchidaceae</taxon>
        <taxon>Vanilloideae</taxon>
        <taxon>Vanilleae</taxon>
        <taxon>Vanilla</taxon>
    </lineage>
</organism>
<dbReference type="GO" id="GO:0005975">
    <property type="term" value="P:carbohydrate metabolic process"/>
    <property type="evidence" value="ECO:0007669"/>
    <property type="project" value="InterPro"/>
</dbReference>
<dbReference type="PANTHER" id="PTHR43002">
    <property type="entry name" value="GLYCOGEN DEBRANCHING ENZYME"/>
    <property type="match status" value="1"/>
</dbReference>
<accession>A0A835QXT7</accession>
<dbReference type="GO" id="GO:0004553">
    <property type="term" value="F:hydrolase activity, hydrolyzing O-glycosyl compounds"/>
    <property type="evidence" value="ECO:0007669"/>
    <property type="project" value="InterPro"/>
</dbReference>
<dbReference type="InterPro" id="IPR017853">
    <property type="entry name" value="GH"/>
</dbReference>
<reference evidence="2 3" key="1">
    <citation type="journal article" date="2020" name="Nat. Food">
        <title>A phased Vanilla planifolia genome enables genetic improvement of flavour and production.</title>
        <authorList>
            <person name="Hasing T."/>
            <person name="Tang H."/>
            <person name="Brym M."/>
            <person name="Khazi F."/>
            <person name="Huang T."/>
            <person name="Chambers A.H."/>
        </authorList>
    </citation>
    <scope>NUCLEOTIDE SEQUENCE [LARGE SCALE GENOMIC DNA]</scope>
    <source>
        <tissue evidence="2">Leaf</tissue>
    </source>
</reference>
<evidence type="ECO:0000259" key="1">
    <source>
        <dbReference type="Pfam" id="PF02922"/>
    </source>
</evidence>